<keyword evidence="2" id="KW-0378">Hydrolase</keyword>
<protein>
    <recommendedName>
        <fullName evidence="3">AB hydrolase-1 domain-containing protein</fullName>
    </recommendedName>
</protein>
<feature type="domain" description="AB hydrolase-1" evidence="3">
    <location>
        <begin position="62"/>
        <end position="297"/>
    </location>
</feature>
<dbReference type="OrthoDB" id="9815441at2"/>
<accession>A0A2S6N7C1</accession>
<comment type="similarity">
    <text evidence="1">Belongs to the peptidase S33 family.</text>
</comment>
<gene>
    <name evidence="4" type="ORF">CCR94_12260</name>
</gene>
<proteinExistence type="inferred from homology"/>
<dbReference type="PRINTS" id="PR00111">
    <property type="entry name" value="ABHYDROLASE"/>
</dbReference>
<dbReference type="PANTHER" id="PTHR43798:SF33">
    <property type="entry name" value="HYDROLASE, PUTATIVE (AFU_ORTHOLOGUE AFUA_2G14860)-RELATED"/>
    <property type="match status" value="1"/>
</dbReference>
<dbReference type="InterPro" id="IPR050266">
    <property type="entry name" value="AB_hydrolase_sf"/>
</dbReference>
<dbReference type="InterPro" id="IPR029058">
    <property type="entry name" value="AB_hydrolase_fold"/>
</dbReference>
<dbReference type="Pfam" id="PF00561">
    <property type="entry name" value="Abhydrolase_1"/>
    <property type="match status" value="1"/>
</dbReference>
<dbReference type="Gene3D" id="3.40.50.1820">
    <property type="entry name" value="alpha/beta hydrolase"/>
    <property type="match status" value="1"/>
</dbReference>
<dbReference type="AlphaFoldDB" id="A0A2S6N7C1"/>
<dbReference type="GO" id="GO:0006508">
    <property type="term" value="P:proteolysis"/>
    <property type="evidence" value="ECO:0007669"/>
    <property type="project" value="InterPro"/>
</dbReference>
<evidence type="ECO:0000256" key="1">
    <source>
        <dbReference type="ARBA" id="ARBA00010088"/>
    </source>
</evidence>
<dbReference type="PANTHER" id="PTHR43798">
    <property type="entry name" value="MONOACYLGLYCEROL LIPASE"/>
    <property type="match status" value="1"/>
</dbReference>
<dbReference type="PRINTS" id="PR00793">
    <property type="entry name" value="PROAMNOPTASE"/>
</dbReference>
<dbReference type="EMBL" id="NHSJ01000076">
    <property type="protein sequence ID" value="PPQ30522.1"/>
    <property type="molecule type" value="Genomic_DNA"/>
</dbReference>
<dbReference type="Proteomes" id="UP000239089">
    <property type="component" value="Unassembled WGS sequence"/>
</dbReference>
<comment type="caution">
    <text evidence="4">The sequence shown here is derived from an EMBL/GenBank/DDBJ whole genome shotgun (WGS) entry which is preliminary data.</text>
</comment>
<evidence type="ECO:0000313" key="5">
    <source>
        <dbReference type="Proteomes" id="UP000239089"/>
    </source>
</evidence>
<dbReference type="RefSeq" id="WP_104508148.1">
    <property type="nucleotide sequence ID" value="NZ_JACIGC010000002.1"/>
</dbReference>
<dbReference type="InterPro" id="IPR002410">
    <property type="entry name" value="Peptidase_S33"/>
</dbReference>
<dbReference type="InterPro" id="IPR000073">
    <property type="entry name" value="AB_hydrolase_1"/>
</dbReference>
<keyword evidence="5" id="KW-1185">Reference proteome</keyword>
<dbReference type="GO" id="GO:0008233">
    <property type="term" value="F:peptidase activity"/>
    <property type="evidence" value="ECO:0007669"/>
    <property type="project" value="InterPro"/>
</dbReference>
<organism evidence="4 5">
    <name type="scientific">Rhodoblastus sphagnicola</name>
    <dbReference type="NCBI Taxonomy" id="333368"/>
    <lineage>
        <taxon>Bacteria</taxon>
        <taxon>Pseudomonadati</taxon>
        <taxon>Pseudomonadota</taxon>
        <taxon>Alphaproteobacteria</taxon>
        <taxon>Hyphomicrobiales</taxon>
        <taxon>Rhodoblastaceae</taxon>
        <taxon>Rhodoblastus</taxon>
    </lineage>
</organism>
<evidence type="ECO:0000259" key="3">
    <source>
        <dbReference type="Pfam" id="PF00561"/>
    </source>
</evidence>
<reference evidence="4 5" key="1">
    <citation type="journal article" date="2018" name="Arch. Microbiol.">
        <title>New insights into the metabolic potential of the phototrophic purple bacterium Rhodopila globiformis DSM 161(T) from its draft genome sequence and evidence for a vanadium-dependent nitrogenase.</title>
        <authorList>
            <person name="Imhoff J.F."/>
            <person name="Rahn T."/>
            <person name="Kunzel S."/>
            <person name="Neulinger S.C."/>
        </authorList>
    </citation>
    <scope>NUCLEOTIDE SEQUENCE [LARGE SCALE GENOMIC DNA]</scope>
    <source>
        <strain evidence="4 5">DSM 16996</strain>
    </source>
</reference>
<sequence length="314" mass="33475">MFFLLWLILLWTAAACAGLAVFNLLLAKLIERLVPPVGSFVEVEGLRLHYVDSGDKPGQDGPPLLFVHGWLGQLNHFSYALAALFPERRVVLVDRPGCGYSQAAGAPTIAENAAVLAAFIDKIGLQKPLVIGHSLGGAIALALALDHSAKIAGLALIAPFTQFLSASPFYKLMAEQGRLSRWLSAWLLGPLLSVLRAASPMHPGFAPESIPRKFWTSAGGLLPIRADTLLAGALEIPAQQRELDAMQARYATLSTPVSILFGASDRLLDPKAQGETFCAVAPDATLTMIDGGHGLPMTQPRACETFIRAALARP</sequence>
<name>A0A2S6N7C1_9HYPH</name>
<dbReference type="GO" id="GO:0016020">
    <property type="term" value="C:membrane"/>
    <property type="evidence" value="ECO:0007669"/>
    <property type="project" value="TreeGrafter"/>
</dbReference>
<evidence type="ECO:0000256" key="2">
    <source>
        <dbReference type="ARBA" id="ARBA00022801"/>
    </source>
</evidence>
<evidence type="ECO:0000313" key="4">
    <source>
        <dbReference type="EMBL" id="PPQ30522.1"/>
    </source>
</evidence>
<dbReference type="SUPFAM" id="SSF53474">
    <property type="entry name" value="alpha/beta-Hydrolases"/>
    <property type="match status" value="1"/>
</dbReference>